<evidence type="ECO:0000259" key="1">
    <source>
        <dbReference type="Pfam" id="PF20114"/>
    </source>
</evidence>
<name>A0ABP9G4V7_9MICC</name>
<dbReference type="InterPro" id="IPR045443">
    <property type="entry name" value="DUF6504"/>
</dbReference>
<accession>A0ABP9G4V7</accession>
<evidence type="ECO:0000313" key="3">
    <source>
        <dbReference type="Proteomes" id="UP001500368"/>
    </source>
</evidence>
<comment type="caution">
    <text evidence="2">The sequence shown here is derived from an EMBL/GenBank/DDBJ whole genome shotgun (WGS) entry which is preliminary data.</text>
</comment>
<dbReference type="EMBL" id="BAABLW010000007">
    <property type="protein sequence ID" value="GAA4925839.1"/>
    <property type="molecule type" value="Genomic_DNA"/>
</dbReference>
<evidence type="ECO:0000313" key="2">
    <source>
        <dbReference type="EMBL" id="GAA4925839.1"/>
    </source>
</evidence>
<reference evidence="3" key="1">
    <citation type="journal article" date="2019" name="Int. J. Syst. Evol. Microbiol.">
        <title>The Global Catalogue of Microorganisms (GCM) 10K type strain sequencing project: providing services to taxonomists for standard genome sequencing and annotation.</title>
        <authorList>
            <consortium name="The Broad Institute Genomics Platform"/>
            <consortium name="The Broad Institute Genome Sequencing Center for Infectious Disease"/>
            <person name="Wu L."/>
            <person name="Ma J."/>
        </authorList>
    </citation>
    <scope>NUCLEOTIDE SEQUENCE [LARGE SCALE GENOMIC DNA]</scope>
    <source>
        <strain evidence="3">JCM 19129</strain>
    </source>
</reference>
<gene>
    <name evidence="2" type="ORF">GCM10025790_24370</name>
</gene>
<keyword evidence="3" id="KW-1185">Reference proteome</keyword>
<organism evidence="2 3">
    <name type="scientific">Nesterenkonia rhizosphaerae</name>
    <dbReference type="NCBI Taxonomy" id="1348272"/>
    <lineage>
        <taxon>Bacteria</taxon>
        <taxon>Bacillati</taxon>
        <taxon>Actinomycetota</taxon>
        <taxon>Actinomycetes</taxon>
        <taxon>Micrococcales</taxon>
        <taxon>Micrococcaceae</taxon>
        <taxon>Nesterenkonia</taxon>
    </lineage>
</organism>
<feature type="domain" description="DUF6504" evidence="1">
    <location>
        <begin position="7"/>
        <end position="85"/>
    </location>
</feature>
<proteinExistence type="predicted"/>
<protein>
    <recommendedName>
        <fullName evidence="1">DUF6504 domain-containing protein</fullName>
    </recommendedName>
</protein>
<dbReference type="Pfam" id="PF20114">
    <property type="entry name" value="DUF6504"/>
    <property type="match status" value="1"/>
</dbReference>
<sequence length="98" mass="11107">MSAEAAVLPDSATVWTTPEGAPARLVWGHRRFIVTDRPIPWIDRTPWWESLSRMPAGKADMQEQQMWQVQATAEDGQILIFDLAVMPGQQWPVTGIYD</sequence>
<dbReference type="RefSeq" id="WP_044492695.1">
    <property type="nucleotide sequence ID" value="NZ_BAABLW010000007.1"/>
</dbReference>
<dbReference type="Proteomes" id="UP001500368">
    <property type="component" value="Unassembled WGS sequence"/>
</dbReference>